<name>A0ABW2RR37_9NOCA</name>
<keyword evidence="2" id="KW-1185">Reference proteome</keyword>
<comment type="caution">
    <text evidence="1">The sequence shown here is derived from an EMBL/GenBank/DDBJ whole genome shotgun (WGS) entry which is preliminary data.</text>
</comment>
<gene>
    <name evidence="1" type="ORF">ACFQS9_00005</name>
</gene>
<reference evidence="2" key="1">
    <citation type="journal article" date="2019" name="Int. J. Syst. Evol. Microbiol.">
        <title>The Global Catalogue of Microorganisms (GCM) 10K type strain sequencing project: providing services to taxonomists for standard genome sequencing and annotation.</title>
        <authorList>
            <consortium name="The Broad Institute Genomics Platform"/>
            <consortium name="The Broad Institute Genome Sequencing Center for Infectious Disease"/>
            <person name="Wu L."/>
            <person name="Ma J."/>
        </authorList>
    </citation>
    <scope>NUCLEOTIDE SEQUENCE [LARGE SCALE GENOMIC DNA]</scope>
    <source>
        <strain evidence="2">ICMP 19430</strain>
    </source>
</reference>
<feature type="non-terminal residue" evidence="1">
    <location>
        <position position="1"/>
    </location>
</feature>
<dbReference type="Proteomes" id="UP001596484">
    <property type="component" value="Unassembled WGS sequence"/>
</dbReference>
<dbReference type="EMBL" id="JBHTCS010000001">
    <property type="protein sequence ID" value="MFC7446262.1"/>
    <property type="molecule type" value="Genomic_DNA"/>
</dbReference>
<sequence>RSYVNVTVDTENVKGTVTLWGQPFSIG</sequence>
<dbReference type="Pfam" id="PF09203">
    <property type="entry name" value="MspA"/>
    <property type="match status" value="1"/>
</dbReference>
<dbReference type="InterPro" id="IPR015286">
    <property type="entry name" value="Porin_fam_mycobact-type"/>
</dbReference>
<protein>
    <submittedName>
        <fullName evidence="1">MspA family porin</fullName>
    </submittedName>
</protein>
<proteinExistence type="predicted"/>
<accession>A0ABW2RR37</accession>
<evidence type="ECO:0000313" key="2">
    <source>
        <dbReference type="Proteomes" id="UP001596484"/>
    </source>
</evidence>
<evidence type="ECO:0000313" key="1">
    <source>
        <dbReference type="EMBL" id="MFC7446262.1"/>
    </source>
</evidence>
<dbReference type="RefSeq" id="WP_378400760.1">
    <property type="nucleotide sequence ID" value="NZ_JBHTCS010000001.1"/>
</dbReference>
<organism evidence="1 2">
    <name type="scientific">Rhodococcus daqingensis</name>
    <dbReference type="NCBI Taxonomy" id="2479363"/>
    <lineage>
        <taxon>Bacteria</taxon>
        <taxon>Bacillati</taxon>
        <taxon>Actinomycetota</taxon>
        <taxon>Actinomycetes</taxon>
        <taxon>Mycobacteriales</taxon>
        <taxon>Nocardiaceae</taxon>
        <taxon>Rhodococcus</taxon>
    </lineage>
</organism>